<dbReference type="STRING" id="1149755.A0A2J6S759"/>
<protein>
    <recommendedName>
        <fullName evidence="3">Zn(2)-C6 fungal-type domain-containing protein</fullName>
    </recommendedName>
</protein>
<evidence type="ECO:0000313" key="4">
    <source>
        <dbReference type="EMBL" id="PMD46583.1"/>
    </source>
</evidence>
<gene>
    <name evidence="4" type="ORF">L207DRAFT_523958</name>
</gene>
<dbReference type="Pfam" id="PF11951">
    <property type="entry name" value="Fungal_trans_2"/>
    <property type="match status" value="1"/>
</dbReference>
<dbReference type="SUPFAM" id="SSF57701">
    <property type="entry name" value="Zn2/Cys6 DNA-binding domain"/>
    <property type="match status" value="1"/>
</dbReference>
<dbReference type="OrthoDB" id="3477330at2759"/>
<evidence type="ECO:0000256" key="2">
    <source>
        <dbReference type="ARBA" id="ARBA00023242"/>
    </source>
</evidence>
<reference evidence="4 5" key="1">
    <citation type="submission" date="2016-04" db="EMBL/GenBank/DDBJ databases">
        <title>A degradative enzymes factory behind the ericoid mycorrhizal symbiosis.</title>
        <authorList>
            <consortium name="DOE Joint Genome Institute"/>
            <person name="Martino E."/>
            <person name="Morin E."/>
            <person name="Grelet G."/>
            <person name="Kuo A."/>
            <person name="Kohler A."/>
            <person name="Daghino S."/>
            <person name="Barry K."/>
            <person name="Choi C."/>
            <person name="Cichocki N."/>
            <person name="Clum A."/>
            <person name="Copeland A."/>
            <person name="Hainaut M."/>
            <person name="Haridas S."/>
            <person name="Labutti K."/>
            <person name="Lindquist E."/>
            <person name="Lipzen A."/>
            <person name="Khouja H.-R."/>
            <person name="Murat C."/>
            <person name="Ohm R."/>
            <person name="Olson A."/>
            <person name="Spatafora J."/>
            <person name="Veneault-Fourrey C."/>
            <person name="Henrissat B."/>
            <person name="Grigoriev I."/>
            <person name="Martin F."/>
            <person name="Perotto S."/>
        </authorList>
    </citation>
    <scope>NUCLEOTIDE SEQUENCE [LARGE SCALE GENOMIC DNA]</scope>
    <source>
        <strain evidence="4 5">F</strain>
    </source>
</reference>
<dbReference type="InterPro" id="IPR036864">
    <property type="entry name" value="Zn2-C6_fun-type_DNA-bd_sf"/>
</dbReference>
<dbReference type="EMBL" id="KZ613939">
    <property type="protein sequence ID" value="PMD46583.1"/>
    <property type="molecule type" value="Genomic_DNA"/>
</dbReference>
<dbReference type="GO" id="GO:0008270">
    <property type="term" value="F:zinc ion binding"/>
    <property type="evidence" value="ECO:0007669"/>
    <property type="project" value="InterPro"/>
</dbReference>
<comment type="subcellular location">
    <subcellularLocation>
        <location evidence="1">Nucleus</location>
    </subcellularLocation>
</comment>
<name>A0A2J6S759_HYAVF</name>
<dbReference type="GO" id="GO:0005634">
    <property type="term" value="C:nucleus"/>
    <property type="evidence" value="ECO:0007669"/>
    <property type="project" value="UniProtKB-SubCell"/>
</dbReference>
<organism evidence="4 5">
    <name type="scientific">Hyaloscypha variabilis (strain UAMH 11265 / GT02V1 / F)</name>
    <name type="common">Meliniomyces variabilis</name>
    <dbReference type="NCBI Taxonomy" id="1149755"/>
    <lineage>
        <taxon>Eukaryota</taxon>
        <taxon>Fungi</taxon>
        <taxon>Dikarya</taxon>
        <taxon>Ascomycota</taxon>
        <taxon>Pezizomycotina</taxon>
        <taxon>Leotiomycetes</taxon>
        <taxon>Helotiales</taxon>
        <taxon>Hyaloscyphaceae</taxon>
        <taxon>Hyaloscypha</taxon>
        <taxon>Hyaloscypha variabilis</taxon>
    </lineage>
</organism>
<dbReference type="InterPro" id="IPR021858">
    <property type="entry name" value="Fun_TF"/>
</dbReference>
<dbReference type="GO" id="GO:0000981">
    <property type="term" value="F:DNA-binding transcription factor activity, RNA polymerase II-specific"/>
    <property type="evidence" value="ECO:0007669"/>
    <property type="project" value="InterPro"/>
</dbReference>
<dbReference type="PANTHER" id="PTHR37534">
    <property type="entry name" value="TRANSCRIPTIONAL ACTIVATOR PROTEIN UGA3"/>
    <property type="match status" value="1"/>
</dbReference>
<feature type="domain" description="Zn(2)-C6 fungal-type" evidence="3">
    <location>
        <begin position="28"/>
        <end position="56"/>
    </location>
</feature>
<dbReference type="CDD" id="cd00067">
    <property type="entry name" value="GAL4"/>
    <property type="match status" value="1"/>
</dbReference>
<dbReference type="Pfam" id="PF00172">
    <property type="entry name" value="Zn_clus"/>
    <property type="match status" value="1"/>
</dbReference>
<dbReference type="PANTHER" id="PTHR37534:SF46">
    <property type="entry name" value="ZN(II)2CYS6 TRANSCRIPTION FACTOR (EUROFUNG)"/>
    <property type="match status" value="1"/>
</dbReference>
<keyword evidence="2" id="KW-0539">Nucleus</keyword>
<dbReference type="SMART" id="SM00066">
    <property type="entry name" value="GAL4"/>
    <property type="match status" value="1"/>
</dbReference>
<dbReference type="PROSITE" id="PS00463">
    <property type="entry name" value="ZN2_CY6_FUNGAL_1"/>
    <property type="match status" value="1"/>
</dbReference>
<dbReference type="PROSITE" id="PS50048">
    <property type="entry name" value="ZN2_CY6_FUNGAL_2"/>
    <property type="match status" value="1"/>
</dbReference>
<dbReference type="Proteomes" id="UP000235786">
    <property type="component" value="Unassembled WGS sequence"/>
</dbReference>
<proteinExistence type="predicted"/>
<evidence type="ECO:0000313" key="5">
    <source>
        <dbReference type="Proteomes" id="UP000235786"/>
    </source>
</evidence>
<dbReference type="AlphaFoldDB" id="A0A2J6S759"/>
<dbReference type="Gene3D" id="4.10.240.10">
    <property type="entry name" value="Zn(2)-C6 fungal-type DNA-binding domain"/>
    <property type="match status" value="1"/>
</dbReference>
<accession>A0A2J6S759</accession>
<sequence length="542" mass="61148">MSLHKRSSGMQKTQRRCNRTFTDLQEKGCWSCRARKVKCDESTPSCSPCKKIKTPCLGYGSRLVWVTSDQKSYKPYGRRYLRCDLTWAHMPPLDSDQVDHYVSLCNSAEYVRDPDVQWALQSHIPFGVFSPYSVPQGQGLGDLLKDEEAFLFKHYVSHVALLMMPYDDLRNPWTSSYPAEALSSSSKKQRVLFHAMLAQSALNLAHLGCSRENLLLQAANYYALALNELQNWMKDTPNDYGSFMAAISTLMFVEIYSGHSSTWRTHFNGAWAFLRDQEATEPWNQSDFAWVTTQSLCLINIVNETSIKHENTEKSLCSTLKISHENLTSFTSSATTFGFTIGATQFVMACIMDIRKLALDLEKETDIAVVDEAVNDLYTRLEVCREQQITGHSLKASDSSAMSKEETIARYHLNAFIAATHIYLHRTVFDLPPGSEIIKRHVGEVFQNVEDFLALSGGNLSLWPAFIAAVEACDEEHINAAKKYLNFATSVGMGNRFKAKSIVEEVWRLREESSTATGTSSGNVSVDWRDVMVDLDMDILLV</sequence>
<evidence type="ECO:0000259" key="3">
    <source>
        <dbReference type="PROSITE" id="PS50048"/>
    </source>
</evidence>
<evidence type="ECO:0000256" key="1">
    <source>
        <dbReference type="ARBA" id="ARBA00004123"/>
    </source>
</evidence>
<dbReference type="InterPro" id="IPR001138">
    <property type="entry name" value="Zn2Cys6_DnaBD"/>
</dbReference>
<keyword evidence="5" id="KW-1185">Reference proteome</keyword>